<evidence type="ECO:0000259" key="4">
    <source>
        <dbReference type="PROSITE" id="PS50600"/>
    </source>
</evidence>
<comment type="caution">
    <text evidence="5">The sequence shown here is derived from an EMBL/GenBank/DDBJ whole genome shotgun (WGS) entry which is preliminary data.</text>
</comment>
<evidence type="ECO:0000256" key="2">
    <source>
        <dbReference type="ARBA" id="ARBA00022670"/>
    </source>
</evidence>
<dbReference type="Gene3D" id="3.40.395.10">
    <property type="entry name" value="Adenoviral Proteinase, Chain A"/>
    <property type="match status" value="1"/>
</dbReference>
<reference evidence="5 6" key="1">
    <citation type="submission" date="2020-07" db="EMBL/GenBank/DDBJ databases">
        <title>Comparative genomics of pyrophilous fungi reveals a link between fire events and developmental genes.</title>
        <authorList>
            <consortium name="DOE Joint Genome Institute"/>
            <person name="Steindorff A.S."/>
            <person name="Carver A."/>
            <person name="Calhoun S."/>
            <person name="Stillman K."/>
            <person name="Liu H."/>
            <person name="Lipzen A."/>
            <person name="Pangilinan J."/>
            <person name="Labutti K."/>
            <person name="Bruns T.D."/>
            <person name="Grigoriev I.V."/>
        </authorList>
    </citation>
    <scope>NUCLEOTIDE SEQUENCE [LARGE SCALE GENOMIC DNA]</scope>
    <source>
        <strain evidence="5 6">CBS 144469</strain>
    </source>
</reference>
<sequence length="413" mass="45622">MTRKISNWFTTDQAKTDLRILLNRPVPSSQTLKDLESELQSAWHDGCRSVSDPRYNDGRDRLPLYAITYWREVTKSIEQQALWKEAAEWVSDQHREWATVNGKGELVKDLGVFETLASILVSSKVPTRWGAVPAYSLAKFLGEKWMGTDNITFMLDTIVGRVAGDRRMKGKVWVMPPEFSQAIVEYGSSDSATAARGSRLLECHEKILASAHKVYAPFNINDCHWVAVCLDLTSGKVVYAFKKWVEDKLGRTISIGGDELKHAHQNDSHSCGLITANTIESNIFGDSLWTPLTAAEGRLMWFNLGGRLAIPRKQRAEAEKPPNPKLSIHHLLNPDVGQATHDEIAFVGEEARSTESGDDCGRVSDKAEVAVAASALQARAQSREPGQAGPLQAKPSRALLNLAVRPGWAQGPA</sequence>
<keyword evidence="3" id="KW-0378">Hydrolase</keyword>
<dbReference type="AlphaFoldDB" id="A0A8H6LYM2"/>
<protein>
    <recommendedName>
        <fullName evidence="4">Ubiquitin-like protease family profile domain-containing protein</fullName>
    </recommendedName>
</protein>
<gene>
    <name evidence="5" type="ORF">DFP72DRAFT_1153403</name>
</gene>
<dbReference type="GO" id="GO:0006508">
    <property type="term" value="P:proteolysis"/>
    <property type="evidence" value="ECO:0007669"/>
    <property type="project" value="UniProtKB-KW"/>
</dbReference>
<dbReference type="OrthoDB" id="3258419at2759"/>
<evidence type="ECO:0000256" key="1">
    <source>
        <dbReference type="ARBA" id="ARBA00005234"/>
    </source>
</evidence>
<feature type="domain" description="Ubiquitin-like protease family profile" evidence="4">
    <location>
        <begin position="130"/>
        <end position="282"/>
    </location>
</feature>
<dbReference type="GO" id="GO:0008234">
    <property type="term" value="F:cysteine-type peptidase activity"/>
    <property type="evidence" value="ECO:0007669"/>
    <property type="project" value="InterPro"/>
</dbReference>
<evidence type="ECO:0000256" key="3">
    <source>
        <dbReference type="ARBA" id="ARBA00022801"/>
    </source>
</evidence>
<proteinExistence type="inferred from homology"/>
<dbReference type="EMBL" id="JACGCI010000098">
    <property type="protein sequence ID" value="KAF6745911.1"/>
    <property type="molecule type" value="Genomic_DNA"/>
</dbReference>
<organism evidence="5 6">
    <name type="scientific">Ephemerocybe angulata</name>
    <dbReference type="NCBI Taxonomy" id="980116"/>
    <lineage>
        <taxon>Eukaryota</taxon>
        <taxon>Fungi</taxon>
        <taxon>Dikarya</taxon>
        <taxon>Basidiomycota</taxon>
        <taxon>Agaricomycotina</taxon>
        <taxon>Agaricomycetes</taxon>
        <taxon>Agaricomycetidae</taxon>
        <taxon>Agaricales</taxon>
        <taxon>Agaricineae</taxon>
        <taxon>Psathyrellaceae</taxon>
        <taxon>Ephemerocybe</taxon>
    </lineage>
</organism>
<comment type="similarity">
    <text evidence="1">Belongs to the peptidase C48 family.</text>
</comment>
<dbReference type="PROSITE" id="PS50600">
    <property type="entry name" value="ULP_PROTEASE"/>
    <property type="match status" value="1"/>
</dbReference>
<evidence type="ECO:0000313" key="5">
    <source>
        <dbReference type="EMBL" id="KAF6745911.1"/>
    </source>
</evidence>
<dbReference type="SUPFAM" id="SSF54001">
    <property type="entry name" value="Cysteine proteinases"/>
    <property type="match status" value="1"/>
</dbReference>
<dbReference type="GO" id="GO:0019783">
    <property type="term" value="F:ubiquitin-like protein peptidase activity"/>
    <property type="evidence" value="ECO:0007669"/>
    <property type="project" value="UniProtKB-ARBA"/>
</dbReference>
<dbReference type="Pfam" id="PF02902">
    <property type="entry name" value="Peptidase_C48"/>
    <property type="match status" value="1"/>
</dbReference>
<accession>A0A8H6LYM2</accession>
<dbReference type="Proteomes" id="UP000521943">
    <property type="component" value="Unassembled WGS sequence"/>
</dbReference>
<keyword evidence="6" id="KW-1185">Reference proteome</keyword>
<keyword evidence="2" id="KW-0645">Protease</keyword>
<dbReference type="InterPro" id="IPR003653">
    <property type="entry name" value="Peptidase_C48_C"/>
</dbReference>
<name>A0A8H6LYM2_9AGAR</name>
<evidence type="ECO:0000313" key="6">
    <source>
        <dbReference type="Proteomes" id="UP000521943"/>
    </source>
</evidence>
<dbReference type="InterPro" id="IPR038765">
    <property type="entry name" value="Papain-like_cys_pep_sf"/>
</dbReference>